<proteinExistence type="predicted"/>
<dbReference type="PANTHER" id="PTHR36766:SF30">
    <property type="entry name" value="TIR-NBS TYPE DISEASE RESISTANCE PROTEIN-RELATED"/>
    <property type="match status" value="1"/>
</dbReference>
<sequence>MAQDVLQFLRKKFIDGLEEAEKGNVQLPCRSIFLEIKELLTEMDMTTLTGPNANDQAKDVLCDLNGTLAECRLVWEEPLRLHKMDKFGWHSIKQLWLNEKVKKKLQGTLSKLRSPSDSNNGGAVASYSPTDQIPSSVSISDGIYGFNDQLDDIKEGPRIYGFNDQIDNIKRLLKINSNARSGMTGIGIVGTGGSGKTTLASMVFNSKEVQEKFPVRISSSLKASRQSRTADIRMNIFKAILSGIGTNSTFKRMLKRLEEEPDDYLLDKYILQFQRFLLGKRYIILLDDVWDTSLWYGEDLNSPLDPDGRPYILSRGWLDKIGGTIMVTSRLDEVAKRVVGEKNLHHIQPISKEHCWSIFKDAVKGKESTVNADDQMILTMKEEIEDQCDGLPFAAHTIAKIIHEHMKKTDPSIQRVES</sequence>
<reference evidence="4 5" key="1">
    <citation type="journal article" date="2024" name="Plant J.">
        <title>Genome sequences and population genomics reveal climatic adaptation and genomic divergence between two closely related sweetgum species.</title>
        <authorList>
            <person name="Xu W.Q."/>
            <person name="Ren C.Q."/>
            <person name="Zhang X.Y."/>
            <person name="Comes H.P."/>
            <person name="Liu X.H."/>
            <person name="Li Y.G."/>
            <person name="Kettle C.J."/>
            <person name="Jalonen R."/>
            <person name="Gaisberger H."/>
            <person name="Ma Y.Z."/>
            <person name="Qiu Y.X."/>
        </authorList>
    </citation>
    <scope>NUCLEOTIDE SEQUENCE [LARGE SCALE GENOMIC DNA]</scope>
    <source>
        <strain evidence="4">Hangzhou</strain>
    </source>
</reference>
<organism evidence="4 5">
    <name type="scientific">Liquidambar formosana</name>
    <name type="common">Formosan gum</name>
    <dbReference type="NCBI Taxonomy" id="63359"/>
    <lineage>
        <taxon>Eukaryota</taxon>
        <taxon>Viridiplantae</taxon>
        <taxon>Streptophyta</taxon>
        <taxon>Embryophyta</taxon>
        <taxon>Tracheophyta</taxon>
        <taxon>Spermatophyta</taxon>
        <taxon>Magnoliopsida</taxon>
        <taxon>eudicotyledons</taxon>
        <taxon>Gunneridae</taxon>
        <taxon>Pentapetalae</taxon>
        <taxon>Saxifragales</taxon>
        <taxon>Altingiaceae</taxon>
        <taxon>Liquidambar</taxon>
    </lineage>
</organism>
<dbReference type="PRINTS" id="PR00364">
    <property type="entry name" value="DISEASERSIST"/>
</dbReference>
<dbReference type="PANTHER" id="PTHR36766">
    <property type="entry name" value="PLANT BROAD-SPECTRUM MILDEW RESISTANCE PROTEIN RPW8"/>
    <property type="match status" value="1"/>
</dbReference>
<feature type="domain" description="NB-ARC" evidence="3">
    <location>
        <begin position="167"/>
        <end position="366"/>
    </location>
</feature>
<dbReference type="EMBL" id="JBBPBK010000005">
    <property type="protein sequence ID" value="KAK9285307.1"/>
    <property type="molecule type" value="Genomic_DNA"/>
</dbReference>
<dbReference type="Gene3D" id="3.40.50.300">
    <property type="entry name" value="P-loop containing nucleotide triphosphate hydrolases"/>
    <property type="match status" value="1"/>
</dbReference>
<evidence type="ECO:0000313" key="5">
    <source>
        <dbReference type="Proteomes" id="UP001415857"/>
    </source>
</evidence>
<evidence type="ECO:0000259" key="3">
    <source>
        <dbReference type="Pfam" id="PF00931"/>
    </source>
</evidence>
<dbReference type="AlphaFoldDB" id="A0AAP0WZN3"/>
<feature type="region of interest" description="Disordered" evidence="2">
    <location>
        <begin position="109"/>
        <end position="129"/>
    </location>
</feature>
<dbReference type="Proteomes" id="UP001415857">
    <property type="component" value="Unassembled WGS sequence"/>
</dbReference>
<evidence type="ECO:0000256" key="1">
    <source>
        <dbReference type="ARBA" id="ARBA00022821"/>
    </source>
</evidence>
<evidence type="ECO:0000313" key="4">
    <source>
        <dbReference type="EMBL" id="KAK9285307.1"/>
    </source>
</evidence>
<dbReference type="GO" id="GO:0006952">
    <property type="term" value="P:defense response"/>
    <property type="evidence" value="ECO:0007669"/>
    <property type="project" value="UniProtKB-KW"/>
</dbReference>
<keyword evidence="1" id="KW-0611">Plant defense</keyword>
<comment type="caution">
    <text evidence="4">The sequence shown here is derived from an EMBL/GenBank/DDBJ whole genome shotgun (WGS) entry which is preliminary data.</text>
</comment>
<protein>
    <recommendedName>
        <fullName evidence="3">NB-ARC domain-containing protein</fullName>
    </recommendedName>
</protein>
<dbReference type="InterPro" id="IPR027417">
    <property type="entry name" value="P-loop_NTPase"/>
</dbReference>
<dbReference type="Pfam" id="PF00931">
    <property type="entry name" value="NB-ARC"/>
    <property type="match status" value="1"/>
</dbReference>
<keyword evidence="5" id="KW-1185">Reference proteome</keyword>
<accession>A0AAP0WZN3</accession>
<dbReference type="GO" id="GO:0043531">
    <property type="term" value="F:ADP binding"/>
    <property type="evidence" value="ECO:0007669"/>
    <property type="project" value="InterPro"/>
</dbReference>
<dbReference type="InterPro" id="IPR002182">
    <property type="entry name" value="NB-ARC"/>
</dbReference>
<name>A0AAP0WZN3_LIQFO</name>
<gene>
    <name evidence="4" type="ORF">L1049_024498</name>
</gene>
<evidence type="ECO:0000256" key="2">
    <source>
        <dbReference type="SAM" id="MobiDB-lite"/>
    </source>
</evidence>
<dbReference type="SUPFAM" id="SSF52540">
    <property type="entry name" value="P-loop containing nucleoside triphosphate hydrolases"/>
    <property type="match status" value="1"/>
</dbReference>